<keyword evidence="2" id="KW-0812">Transmembrane</keyword>
<proteinExistence type="predicted"/>
<evidence type="ECO:0000256" key="1">
    <source>
        <dbReference type="SAM" id="MobiDB-lite"/>
    </source>
</evidence>
<feature type="transmembrane region" description="Helical" evidence="2">
    <location>
        <begin position="119"/>
        <end position="140"/>
    </location>
</feature>
<comment type="caution">
    <text evidence="3">The sequence shown here is derived from an EMBL/GenBank/DDBJ whole genome shotgun (WGS) entry which is preliminary data.</text>
</comment>
<feature type="compositionally biased region" description="Polar residues" evidence="1">
    <location>
        <begin position="33"/>
        <end position="44"/>
    </location>
</feature>
<sequence>MLVSMSRQNSGSKRRKSLINDIENTKNNDTEGNHITPTTTNSTQVKHNSSGISYSAVASRPFVVVFCFALVVFSPACSSVVVFCSAVGAFKPVCTTVVFVCSTVGVFKPVYKTPCSTCSALVSCTACTALVICPACVTLATCPACSALAACST</sequence>
<dbReference type="Proteomes" id="UP000281406">
    <property type="component" value="Unassembled WGS sequence"/>
</dbReference>
<organism evidence="3 4">
    <name type="scientific">Anabarilius grahami</name>
    <name type="common">Kanglang fish</name>
    <name type="synonym">Barilius grahami</name>
    <dbReference type="NCBI Taxonomy" id="495550"/>
    <lineage>
        <taxon>Eukaryota</taxon>
        <taxon>Metazoa</taxon>
        <taxon>Chordata</taxon>
        <taxon>Craniata</taxon>
        <taxon>Vertebrata</taxon>
        <taxon>Euteleostomi</taxon>
        <taxon>Actinopterygii</taxon>
        <taxon>Neopterygii</taxon>
        <taxon>Teleostei</taxon>
        <taxon>Ostariophysi</taxon>
        <taxon>Cypriniformes</taxon>
        <taxon>Xenocyprididae</taxon>
        <taxon>Xenocypridinae</taxon>
        <taxon>Xenocypridinae incertae sedis</taxon>
        <taxon>Anabarilius</taxon>
    </lineage>
</organism>
<feature type="transmembrane region" description="Helical" evidence="2">
    <location>
        <begin position="89"/>
        <end position="107"/>
    </location>
</feature>
<protein>
    <submittedName>
        <fullName evidence="3">Uncharacterized protein</fullName>
    </submittedName>
</protein>
<gene>
    <name evidence="3" type="ORF">DPX16_18833</name>
</gene>
<reference evidence="3 4" key="1">
    <citation type="submission" date="2018-10" db="EMBL/GenBank/DDBJ databases">
        <title>Genome assembly for a Yunnan-Guizhou Plateau 3E fish, Anabarilius grahami (Regan), and its evolutionary and genetic applications.</title>
        <authorList>
            <person name="Jiang W."/>
        </authorList>
    </citation>
    <scope>NUCLEOTIDE SEQUENCE [LARGE SCALE GENOMIC DNA]</scope>
    <source>
        <strain evidence="3">AG-KIZ</strain>
        <tissue evidence="3">Muscle</tissue>
    </source>
</reference>
<evidence type="ECO:0000313" key="3">
    <source>
        <dbReference type="EMBL" id="ROL23565.1"/>
    </source>
</evidence>
<feature type="transmembrane region" description="Helical" evidence="2">
    <location>
        <begin position="62"/>
        <end position="83"/>
    </location>
</feature>
<evidence type="ECO:0000313" key="4">
    <source>
        <dbReference type="Proteomes" id="UP000281406"/>
    </source>
</evidence>
<keyword evidence="4" id="KW-1185">Reference proteome</keyword>
<dbReference type="EMBL" id="RJVU01053773">
    <property type="protein sequence ID" value="ROL23565.1"/>
    <property type="molecule type" value="Genomic_DNA"/>
</dbReference>
<keyword evidence="2" id="KW-0472">Membrane</keyword>
<keyword evidence="2" id="KW-1133">Transmembrane helix</keyword>
<name>A0A3N0Y1Y6_ANAGA</name>
<feature type="region of interest" description="Disordered" evidence="1">
    <location>
        <begin position="23"/>
        <end position="44"/>
    </location>
</feature>
<evidence type="ECO:0000256" key="2">
    <source>
        <dbReference type="SAM" id="Phobius"/>
    </source>
</evidence>
<feature type="compositionally biased region" description="Basic and acidic residues" evidence="1">
    <location>
        <begin position="23"/>
        <end position="32"/>
    </location>
</feature>
<dbReference type="AlphaFoldDB" id="A0A3N0Y1Y6"/>
<accession>A0A3N0Y1Y6</accession>